<dbReference type="STRING" id="1314781.A0A165NLA1"/>
<gene>
    <name evidence="1" type="ORF">EXIGLDRAFT_638758</name>
</gene>
<accession>A0A165NLA1</accession>
<protein>
    <submittedName>
        <fullName evidence="1">Uncharacterized protein</fullName>
    </submittedName>
</protein>
<dbReference type="InParanoid" id="A0A165NLA1"/>
<dbReference type="GO" id="GO:0006044">
    <property type="term" value="P:N-acetylglucosamine metabolic process"/>
    <property type="evidence" value="ECO:0007669"/>
    <property type="project" value="TreeGrafter"/>
</dbReference>
<dbReference type="EMBL" id="KV425897">
    <property type="protein sequence ID" value="KZW00902.1"/>
    <property type="molecule type" value="Genomic_DNA"/>
</dbReference>
<dbReference type="GO" id="GO:0005737">
    <property type="term" value="C:cytoplasm"/>
    <property type="evidence" value="ECO:0007669"/>
    <property type="project" value="TreeGrafter"/>
</dbReference>
<name>A0A165NLA1_EXIGL</name>
<dbReference type="PANTHER" id="PTHR35020:SF2">
    <property type="entry name" value="N-ACETYLGLUCOSAMINE-INDUCED PROTEIN 1"/>
    <property type="match status" value="1"/>
</dbReference>
<dbReference type="PANTHER" id="PTHR35020">
    <property type="entry name" value="N-ACETYLGLUCOSAMINE-INDUCED PROTEIN 1"/>
    <property type="match status" value="1"/>
</dbReference>
<organism evidence="1 2">
    <name type="scientific">Exidia glandulosa HHB12029</name>
    <dbReference type="NCBI Taxonomy" id="1314781"/>
    <lineage>
        <taxon>Eukaryota</taxon>
        <taxon>Fungi</taxon>
        <taxon>Dikarya</taxon>
        <taxon>Basidiomycota</taxon>
        <taxon>Agaricomycotina</taxon>
        <taxon>Agaricomycetes</taxon>
        <taxon>Auriculariales</taxon>
        <taxon>Exidiaceae</taxon>
        <taxon>Exidia</taxon>
    </lineage>
</organism>
<dbReference type="Pfam" id="PF12239">
    <property type="entry name" value="DUF3605"/>
    <property type="match status" value="1"/>
</dbReference>
<dbReference type="Proteomes" id="UP000077266">
    <property type="component" value="Unassembled WGS sequence"/>
</dbReference>
<dbReference type="OrthoDB" id="498286at2759"/>
<keyword evidence="2" id="KW-1185">Reference proteome</keyword>
<evidence type="ECO:0000313" key="2">
    <source>
        <dbReference type="Proteomes" id="UP000077266"/>
    </source>
</evidence>
<proteinExistence type="predicted"/>
<sequence>MDDLLGLVPTRADIARDYPNKWSWLQLKQFVDSGDLGLLKRHPRLQVVCDQWYDVVRARHGSLPAYLVNVRLGWGNLPPPPRGEFFSASSAGDLWKILPNDWPYSVPPEIEHALVWTRLPIIDPSRVPPHIRPRIDVCGIWGFTGGAHLELLQAPPLGPEAQARVDKWLGTGDEAAEVREAVRVAGEEVGAFVRAHWPEDEWETAWFVNPPRLQSIPGLAHAHVFAKRQGVTPTDPAPEPEPASS</sequence>
<dbReference type="AlphaFoldDB" id="A0A165NLA1"/>
<reference evidence="1 2" key="1">
    <citation type="journal article" date="2016" name="Mol. Biol. Evol.">
        <title>Comparative Genomics of Early-Diverging Mushroom-Forming Fungi Provides Insights into the Origins of Lignocellulose Decay Capabilities.</title>
        <authorList>
            <person name="Nagy L.G."/>
            <person name="Riley R."/>
            <person name="Tritt A."/>
            <person name="Adam C."/>
            <person name="Daum C."/>
            <person name="Floudas D."/>
            <person name="Sun H."/>
            <person name="Yadav J.S."/>
            <person name="Pangilinan J."/>
            <person name="Larsson K.H."/>
            <person name="Matsuura K."/>
            <person name="Barry K."/>
            <person name="Labutti K."/>
            <person name="Kuo R."/>
            <person name="Ohm R.A."/>
            <person name="Bhattacharya S.S."/>
            <person name="Shirouzu T."/>
            <person name="Yoshinaga Y."/>
            <person name="Martin F.M."/>
            <person name="Grigoriev I.V."/>
            <person name="Hibbett D.S."/>
        </authorList>
    </citation>
    <scope>NUCLEOTIDE SEQUENCE [LARGE SCALE GENOMIC DNA]</scope>
    <source>
        <strain evidence="1 2">HHB12029</strain>
    </source>
</reference>
<dbReference type="InterPro" id="IPR022036">
    <property type="entry name" value="DUF3605"/>
</dbReference>
<evidence type="ECO:0000313" key="1">
    <source>
        <dbReference type="EMBL" id="KZW00902.1"/>
    </source>
</evidence>